<feature type="compositionally biased region" description="Basic and acidic residues" evidence="1">
    <location>
        <begin position="191"/>
        <end position="212"/>
    </location>
</feature>
<feature type="region of interest" description="Disordered" evidence="1">
    <location>
        <begin position="372"/>
        <end position="426"/>
    </location>
</feature>
<feature type="compositionally biased region" description="Polar residues" evidence="1">
    <location>
        <begin position="320"/>
        <end position="336"/>
    </location>
</feature>
<protein>
    <submittedName>
        <fullName evidence="2">Uncharacterized protein</fullName>
    </submittedName>
</protein>
<accession>A0A1A8ZBN5</accession>
<name>A0A1A8ZBN5_PLAOA</name>
<evidence type="ECO:0000313" key="2">
    <source>
        <dbReference type="EMBL" id="SBT41213.1"/>
    </source>
</evidence>
<feature type="compositionally biased region" description="Basic residues" evidence="1">
    <location>
        <begin position="338"/>
        <end position="347"/>
    </location>
</feature>
<dbReference type="EMBL" id="FLRE01000156">
    <property type="protein sequence ID" value="SBT41213.1"/>
    <property type="molecule type" value="Genomic_DNA"/>
</dbReference>
<feature type="region of interest" description="Disordered" evidence="1">
    <location>
        <begin position="153"/>
        <end position="214"/>
    </location>
</feature>
<proteinExistence type="predicted"/>
<reference evidence="3" key="1">
    <citation type="submission" date="2016-05" db="EMBL/GenBank/DDBJ databases">
        <authorList>
            <person name="Naeem Raeece"/>
        </authorList>
    </citation>
    <scope>NUCLEOTIDE SEQUENCE [LARGE SCALE GENOMIC DNA]</scope>
</reference>
<feature type="compositionally biased region" description="Pro residues" evidence="1">
    <location>
        <begin position="177"/>
        <end position="186"/>
    </location>
</feature>
<gene>
    <name evidence="2" type="ORF">POVWA2_041390</name>
</gene>
<feature type="compositionally biased region" description="Basic and acidic residues" evidence="1">
    <location>
        <begin position="413"/>
        <end position="426"/>
    </location>
</feature>
<evidence type="ECO:0000313" key="3">
    <source>
        <dbReference type="Proteomes" id="UP000078550"/>
    </source>
</evidence>
<feature type="region of interest" description="Disordered" evidence="1">
    <location>
        <begin position="276"/>
        <end position="358"/>
    </location>
</feature>
<feature type="compositionally biased region" description="Basic and acidic residues" evidence="1">
    <location>
        <begin position="286"/>
        <end position="298"/>
    </location>
</feature>
<organism evidence="2 3">
    <name type="scientific">Plasmodium ovale wallikeri</name>
    <dbReference type="NCBI Taxonomy" id="864142"/>
    <lineage>
        <taxon>Eukaryota</taxon>
        <taxon>Sar</taxon>
        <taxon>Alveolata</taxon>
        <taxon>Apicomplexa</taxon>
        <taxon>Aconoidasida</taxon>
        <taxon>Haemosporida</taxon>
        <taxon>Plasmodiidae</taxon>
        <taxon>Plasmodium</taxon>
        <taxon>Plasmodium (Plasmodium)</taxon>
    </lineage>
</organism>
<feature type="compositionally biased region" description="Basic and acidic residues" evidence="1">
    <location>
        <begin position="307"/>
        <end position="317"/>
    </location>
</feature>
<feature type="compositionally biased region" description="Basic and acidic residues" evidence="1">
    <location>
        <begin position="153"/>
        <end position="166"/>
    </location>
</feature>
<dbReference type="Proteomes" id="UP000078550">
    <property type="component" value="Unassembled WGS sequence"/>
</dbReference>
<feature type="compositionally biased region" description="Basic and acidic residues" evidence="1">
    <location>
        <begin position="380"/>
        <end position="398"/>
    </location>
</feature>
<sequence>MTMSPSVVCSYCARRTEKLFYEYVLWKSYRMCPSCKNNLKSCISCEKKIKKDIDPLISLCCGMINNNLCEECNQLSIICCDQKFSNIVTTILYYMDIYLGITISDNFQTLQNIYTFNKISYNEINHHCTFQYNYVKFAKVGKMISLRSIQGECKDNGKESTGEKTRSGTPTVTQPTTKPPTQPPTQPDDNLEPHLREKEKRKTNATYLEEKEKRKKNGTIKTFIQEFNILKKGERRKRKNKEKTCTHMVISRKSEQNEDSLFSTWRYMHKNKLETKGGDVVGMPTGREDNFGSREMDSSTKSAGKGRHTDSPNDKVGRNFSMSEGRNDRNTTTPSNGMHKRYVKRERSKSPFYKSPNLYSRATAPLRDYIKRLRSKKREKKDATEWGRNRRKGERSQDRMSYAKNGPNDGNDADEKNDSTDNSRDDNFGICIDREKSAMEKYQLNVMLYFLYDYNERDIYQRLLNNELKYKDILCLKRMFGRNFEEKIVASCGCITVSKKKLMYLHQQNKRFPNYKYKDINLKKVIPSSNDHIKLIDHISLTNSLPKVSFFFYMSHELMHTYIWLTEIKKSKYFESVYLIVKKLHYSSFPVEDKKEYAQVHKNLSFFLSPELEEAICIYVSIELMQHVQKRKKNRYNYESELVNYYIEKHKCSKSSMYGANYRSFKKTMRNYKIMDVMGIINDIYCTKLYPLVTLNLLEAVISRIGPKQ</sequence>
<evidence type="ECO:0000256" key="1">
    <source>
        <dbReference type="SAM" id="MobiDB-lite"/>
    </source>
</evidence>
<dbReference type="AlphaFoldDB" id="A0A1A8ZBN5"/>